<dbReference type="AlphaFoldDB" id="A0A803JYZ2"/>
<dbReference type="PANTHER" id="PTHR20914:SF25">
    <property type="entry name" value="PHOSPHOLIPASE A2 INHIBITOR AND LY6_PLAUR DOMAIN-CONTAINING PROTEIN"/>
    <property type="match status" value="1"/>
</dbReference>
<organism evidence="4">
    <name type="scientific">Xenopus tropicalis</name>
    <name type="common">Western clawed frog</name>
    <name type="synonym">Silurana tropicalis</name>
    <dbReference type="NCBI Taxonomy" id="8364"/>
    <lineage>
        <taxon>Eukaryota</taxon>
        <taxon>Metazoa</taxon>
        <taxon>Chordata</taxon>
        <taxon>Craniata</taxon>
        <taxon>Vertebrata</taxon>
        <taxon>Euteleostomi</taxon>
        <taxon>Amphibia</taxon>
        <taxon>Batrachia</taxon>
        <taxon>Anura</taxon>
        <taxon>Pipoidea</taxon>
        <taxon>Pipidae</taxon>
        <taxon>Xenopodinae</taxon>
        <taxon>Xenopus</taxon>
        <taxon>Silurana</taxon>
    </lineage>
</organism>
<dbReference type="Gene3D" id="2.10.60.10">
    <property type="entry name" value="CD59"/>
    <property type="match status" value="2"/>
</dbReference>
<evidence type="ECO:0000256" key="2">
    <source>
        <dbReference type="ARBA" id="ARBA00022525"/>
    </source>
</evidence>
<dbReference type="SUPFAM" id="SSF57302">
    <property type="entry name" value="Snake toxin-like"/>
    <property type="match status" value="2"/>
</dbReference>
<feature type="domain" description="UPAR/Ly6" evidence="3">
    <location>
        <begin position="54"/>
        <end position="135"/>
    </location>
</feature>
<dbReference type="InterPro" id="IPR016054">
    <property type="entry name" value="LY6_UPA_recep-like"/>
</dbReference>
<dbReference type="InParanoid" id="A0A803JYZ2"/>
<dbReference type="PANTHER" id="PTHR20914">
    <property type="entry name" value="LY6/PLAUR DOMAIN-CONTAINING PROTEIN 8"/>
    <property type="match status" value="1"/>
</dbReference>
<evidence type="ECO:0000259" key="3">
    <source>
        <dbReference type="Pfam" id="PF00021"/>
    </source>
</evidence>
<dbReference type="GeneTree" id="ENSGT00940000163304"/>
<evidence type="ECO:0000256" key="1">
    <source>
        <dbReference type="ARBA" id="ARBA00004613"/>
    </source>
</evidence>
<gene>
    <name evidence="4" type="primary">LOC108645216</name>
</gene>
<comment type="subcellular location">
    <subcellularLocation>
        <location evidence="1">Secreted</location>
    </subcellularLocation>
</comment>
<proteinExistence type="predicted"/>
<evidence type="ECO:0000313" key="4">
    <source>
        <dbReference type="Ensembl" id="ENSXETP00000113249"/>
    </source>
</evidence>
<sequence>MRSKEICPACCMNNVCHSWRGFCLINHCIGFHIHFCVCCEYLPSPEDHYQAGYSLSCQTCMSAGSTPCQGQSLPCPPDSACVATYTLTTTNGVTVSEAYTLSCAPLGRCDKPGSFSFPKSKLKMGTSCCYTDNCSPPTPTLPADNNQVNGLVCPTCASADSAWCYTSDTMQCTGDENMCLLQTTEIKVSSKVAVRGCATKSICDLGSTSVSYPGYSMDVKFSCTSGSFGTLCYYLSPLL</sequence>
<dbReference type="Ensembl" id="ENSXETT00000108633">
    <property type="protein sequence ID" value="ENSXETP00000113249"/>
    <property type="gene ID" value="ENSXETG00000046676"/>
</dbReference>
<protein>
    <submittedName>
        <fullName evidence="4">Phospholipase A2 inhibitor and Ly6/PLAUR domain-containing protein-like</fullName>
    </submittedName>
</protein>
<feature type="domain" description="UPAR/Ly6" evidence="3">
    <location>
        <begin position="149"/>
        <end position="227"/>
    </location>
</feature>
<dbReference type="FunCoup" id="A0A803JYZ2">
    <property type="interactions" value="1"/>
</dbReference>
<dbReference type="GO" id="GO:0005576">
    <property type="term" value="C:extracellular region"/>
    <property type="evidence" value="ECO:0007669"/>
    <property type="project" value="UniProtKB-SubCell"/>
</dbReference>
<name>A0A803JYZ2_XENTR</name>
<accession>A0A803JYZ2</accession>
<reference evidence="4" key="2">
    <citation type="submission" date="2021-03" db="UniProtKB">
        <authorList>
            <consortium name="Ensembl"/>
        </authorList>
    </citation>
    <scope>IDENTIFICATION</scope>
</reference>
<dbReference type="CDD" id="cd23572">
    <property type="entry name" value="TFP_LU_ECD_PINLYP_rpt2"/>
    <property type="match status" value="1"/>
</dbReference>
<reference evidence="4" key="1">
    <citation type="journal article" date="2010" name="Science">
        <title>The genome of the Western clawed frog Xenopus tropicalis.</title>
        <authorList>
            <person name="Hellsten U."/>
            <person name="Harland R.M."/>
            <person name="Gilchrist M.J."/>
            <person name="Hendrix D."/>
            <person name="Jurka J."/>
            <person name="Kapitonov V."/>
            <person name="Ovcharenko I."/>
            <person name="Putnam N.H."/>
            <person name="Shu S."/>
            <person name="Taher L."/>
            <person name="Blitz I.L."/>
            <person name="Blumberg B."/>
            <person name="Dichmann D.S."/>
            <person name="Dubchak I."/>
            <person name="Amaya E."/>
            <person name="Detter J.C."/>
            <person name="Fletcher R."/>
            <person name="Gerhard D.S."/>
            <person name="Goodstein D."/>
            <person name="Graves T."/>
            <person name="Grigoriev I.V."/>
            <person name="Grimwood J."/>
            <person name="Kawashima T."/>
            <person name="Lindquist E."/>
            <person name="Lucas S.M."/>
            <person name="Mead P.E."/>
            <person name="Mitros T."/>
            <person name="Ogino H."/>
            <person name="Ohta Y."/>
            <person name="Poliakov A.V."/>
            <person name="Pollet N."/>
            <person name="Robert J."/>
            <person name="Salamov A."/>
            <person name="Sater A.K."/>
            <person name="Schmutz J."/>
            <person name="Terry A."/>
            <person name="Vize P.D."/>
            <person name="Warren W.C."/>
            <person name="Wells D."/>
            <person name="Wills A."/>
            <person name="Wilson R.K."/>
            <person name="Zimmerman L.B."/>
            <person name="Zorn A.M."/>
            <person name="Grainger R."/>
            <person name="Grammer T."/>
            <person name="Khokha M.K."/>
            <person name="Richardson P.M."/>
            <person name="Rokhsar D.S."/>
        </authorList>
    </citation>
    <scope>NUCLEOTIDE SEQUENCE [LARGE SCALE GENOMIC DNA]</scope>
    <source>
        <strain evidence="4">Nigerian</strain>
    </source>
</reference>
<dbReference type="InterPro" id="IPR050918">
    <property type="entry name" value="CNF-like_PLA2_Inhibitor"/>
</dbReference>
<dbReference type="InterPro" id="IPR045860">
    <property type="entry name" value="Snake_toxin-like_sf"/>
</dbReference>
<dbReference type="Pfam" id="PF00021">
    <property type="entry name" value="UPAR_LY6"/>
    <property type="match status" value="2"/>
</dbReference>
<keyword evidence="2" id="KW-0964">Secreted</keyword>